<comment type="caution">
    <text evidence="3">The sequence shown here is derived from an EMBL/GenBank/DDBJ whole genome shotgun (WGS) entry which is preliminary data.</text>
</comment>
<proteinExistence type="predicted"/>
<feature type="domain" description="4-oxalocrotonate tautomerase-like" evidence="2">
    <location>
        <begin position="2"/>
        <end position="51"/>
    </location>
</feature>
<accession>A0ABU3FCP2</accession>
<reference evidence="3" key="1">
    <citation type="submission" date="2023-03" db="EMBL/GenBank/DDBJ databases">
        <authorList>
            <person name="Shen W."/>
            <person name="Cai J."/>
        </authorList>
    </citation>
    <scope>NUCLEOTIDE SEQUENCE</scope>
    <source>
        <strain evidence="3">P66-3</strain>
    </source>
</reference>
<dbReference type="InterPro" id="IPR014347">
    <property type="entry name" value="Tautomerase/MIF_sf"/>
</dbReference>
<dbReference type="Gene3D" id="3.30.429.10">
    <property type="entry name" value="Macrophage Migration Inhibitory Factor"/>
    <property type="match status" value="1"/>
</dbReference>
<keyword evidence="1" id="KW-0413">Isomerase</keyword>
<evidence type="ECO:0000313" key="4">
    <source>
        <dbReference type="Proteomes" id="UP001181046"/>
    </source>
</evidence>
<name>A0ABU3FCP2_9ENTE</name>
<dbReference type="InterPro" id="IPR004370">
    <property type="entry name" value="4-OT-like_dom"/>
</dbReference>
<evidence type="ECO:0000313" key="3">
    <source>
        <dbReference type="EMBL" id="MDT2760434.1"/>
    </source>
</evidence>
<gene>
    <name evidence="3" type="ORF">P7H27_11740</name>
</gene>
<evidence type="ECO:0000256" key="1">
    <source>
        <dbReference type="ARBA" id="ARBA00023235"/>
    </source>
</evidence>
<organism evidence="3 4">
    <name type="scientific">Enterococcus xiangfangensis</name>
    <dbReference type="NCBI Taxonomy" id="1296537"/>
    <lineage>
        <taxon>Bacteria</taxon>
        <taxon>Bacillati</taxon>
        <taxon>Bacillota</taxon>
        <taxon>Bacilli</taxon>
        <taxon>Lactobacillales</taxon>
        <taxon>Enterococcaceae</taxon>
        <taxon>Enterococcus</taxon>
    </lineage>
</organism>
<dbReference type="SUPFAM" id="SSF55331">
    <property type="entry name" value="Tautomerase/MIF"/>
    <property type="match status" value="1"/>
</dbReference>
<dbReference type="RefSeq" id="WP_137619056.1">
    <property type="nucleotide sequence ID" value="NZ_BJDX01000007.1"/>
</dbReference>
<protein>
    <submittedName>
        <fullName evidence="3">Tautomerase family protein</fullName>
    </submittedName>
</protein>
<evidence type="ECO:0000259" key="2">
    <source>
        <dbReference type="Pfam" id="PF01361"/>
    </source>
</evidence>
<sequence>MPHLSVKLYPGRSEAVKQAFADKLQDFVVKELGCEPNVVSVSFKEIDPEKWKDVIDDEIAGEEVYIESDF</sequence>
<dbReference type="Pfam" id="PF01361">
    <property type="entry name" value="Tautomerase"/>
    <property type="match status" value="1"/>
</dbReference>
<keyword evidence="4" id="KW-1185">Reference proteome</keyword>
<dbReference type="EMBL" id="JARQAJ010000008">
    <property type="protein sequence ID" value="MDT2760434.1"/>
    <property type="molecule type" value="Genomic_DNA"/>
</dbReference>
<dbReference type="Proteomes" id="UP001181046">
    <property type="component" value="Unassembled WGS sequence"/>
</dbReference>